<feature type="transmembrane region" description="Helical" evidence="26">
    <location>
        <begin position="20"/>
        <end position="41"/>
    </location>
</feature>
<dbReference type="EnsemblPlants" id="Pp3c13_1440V3.4">
    <property type="protein sequence ID" value="Pp3c13_1440V3.4"/>
    <property type="gene ID" value="Pp3c13_1440"/>
</dbReference>
<keyword evidence="9 19" id="KW-0936">Ethylene signaling pathway</keyword>
<evidence type="ECO:0000256" key="9">
    <source>
        <dbReference type="ARBA" id="ARBA00022745"/>
    </source>
</evidence>
<keyword evidence="11 19" id="KW-0256">Endoplasmic reticulum</keyword>
<feature type="compositionally biased region" description="Basic and acidic residues" evidence="25">
    <location>
        <begin position="493"/>
        <end position="502"/>
    </location>
</feature>
<evidence type="ECO:0000256" key="2">
    <source>
        <dbReference type="ARBA" id="ARBA00004477"/>
    </source>
</evidence>
<feature type="binding site" evidence="20">
    <location>
        <begin position="470"/>
        <end position="473"/>
    </location>
    <ligand>
        <name>ADP</name>
        <dbReference type="ChEBI" id="CHEBI:456216"/>
    </ligand>
</feature>
<evidence type="ECO:0000256" key="25">
    <source>
        <dbReference type="SAM" id="MobiDB-lite"/>
    </source>
</evidence>
<evidence type="ECO:0000256" key="19">
    <source>
        <dbReference type="PIRNR" id="PIRNR026389"/>
    </source>
</evidence>
<feature type="domain" description="Response regulatory" evidence="28">
    <location>
        <begin position="631"/>
        <end position="750"/>
    </location>
</feature>
<feature type="binding site" evidence="20">
    <location>
        <position position="549"/>
    </location>
    <ligand>
        <name>ADP</name>
        <dbReference type="ChEBI" id="CHEBI:456216"/>
    </ligand>
</feature>
<evidence type="ECO:0000256" key="7">
    <source>
        <dbReference type="ARBA" id="ARBA00022723"/>
    </source>
</evidence>
<comment type="similarity">
    <text evidence="3 19">Belongs to the ethylene receptor family.</text>
</comment>
<dbReference type="EnsemblPlants" id="Pp3c13_1440V3.5">
    <property type="protein sequence ID" value="Pp3c13_1440V3.5"/>
    <property type="gene ID" value="Pp3c13_1440"/>
</dbReference>
<dbReference type="PaxDb" id="3218-PP1S176_126V6.1"/>
<gene>
    <name evidence="29" type="primary">ETR1</name>
    <name evidence="31" type="synonym">LOC112290544</name>
    <name evidence="30" type="ORF">PHYPA_016837</name>
</gene>
<keyword evidence="17 22" id="KW-1015">Disulfide bond</keyword>
<dbReference type="HOGENOM" id="CLU_000445_114_48_1"/>
<evidence type="ECO:0000313" key="30">
    <source>
        <dbReference type="EMBL" id="PNR42008.1"/>
    </source>
</evidence>
<evidence type="ECO:0000256" key="22">
    <source>
        <dbReference type="PIRSR" id="PIRSR026389-3"/>
    </source>
</evidence>
<keyword evidence="12 19" id="KW-0067">ATP-binding</keyword>
<feature type="disulfide bond" description="Interchain" evidence="22">
    <location>
        <position position="4"/>
    </location>
</feature>
<dbReference type="Gene3D" id="3.30.565.10">
    <property type="entry name" value="Histidine kinase-like ATPase, C-terminal domain"/>
    <property type="match status" value="1"/>
</dbReference>
<dbReference type="InterPro" id="IPR005467">
    <property type="entry name" value="His_kinase_dom"/>
</dbReference>
<dbReference type="Pfam" id="PF00072">
    <property type="entry name" value="Response_reg"/>
    <property type="match status" value="1"/>
</dbReference>
<protein>
    <recommendedName>
        <fullName evidence="19">Ethylene receptor</fullName>
    </recommendedName>
</protein>
<feature type="binding site" evidence="20">
    <location>
        <position position="564"/>
    </location>
    <ligand>
        <name>ADP</name>
        <dbReference type="ChEBI" id="CHEBI:456216"/>
    </ligand>
</feature>
<dbReference type="SMART" id="SM00448">
    <property type="entry name" value="REC"/>
    <property type="match status" value="1"/>
</dbReference>
<dbReference type="EnsemblPlants" id="Pp3c13_1440V3.1">
    <property type="protein sequence ID" value="Pp3c13_1440V3.1"/>
    <property type="gene ID" value="Pp3c13_1440"/>
</dbReference>
<comment type="catalytic activity">
    <reaction evidence="1">
        <text>ATP + protein L-histidine = ADP + protein N-phospho-L-histidine.</text>
        <dbReference type="EC" id="2.7.13.3"/>
    </reaction>
</comment>
<dbReference type="InterPro" id="IPR029016">
    <property type="entry name" value="GAF-like_dom_sf"/>
</dbReference>
<keyword evidence="8 19" id="KW-0547">Nucleotide-binding</keyword>
<evidence type="ECO:0000256" key="17">
    <source>
        <dbReference type="ARBA" id="ARBA00023157"/>
    </source>
</evidence>
<dbReference type="Gene3D" id="3.40.50.2300">
    <property type="match status" value="1"/>
</dbReference>
<dbReference type="GO" id="GO:0000155">
    <property type="term" value="F:phosphorelay sensor kinase activity"/>
    <property type="evidence" value="ECO:0007669"/>
    <property type="project" value="InterPro"/>
</dbReference>
<keyword evidence="14 19" id="KW-0186">Copper</keyword>
<feature type="binding site" evidence="20">
    <location>
        <position position="568"/>
    </location>
    <ligand>
        <name>ADP</name>
        <dbReference type="ChEBI" id="CHEBI:456216"/>
    </ligand>
</feature>
<dbReference type="GO" id="GO:0005524">
    <property type="term" value="F:ATP binding"/>
    <property type="evidence" value="ECO:0007669"/>
    <property type="project" value="UniProtKB-UniRule"/>
</dbReference>
<evidence type="ECO:0000256" key="1">
    <source>
        <dbReference type="ARBA" id="ARBA00000085"/>
    </source>
</evidence>
<evidence type="ECO:0000313" key="32">
    <source>
        <dbReference type="Proteomes" id="UP000006727"/>
    </source>
</evidence>
<dbReference type="SMR" id="A9CPF5"/>
<dbReference type="CDD" id="cd16922">
    <property type="entry name" value="HATPase_EvgS-ArcB-TorS-like"/>
    <property type="match status" value="1"/>
</dbReference>
<dbReference type="Gramene" id="Pp3c13_1440V3.1">
    <property type="protein sequence ID" value="Pp3c13_1440V3.1"/>
    <property type="gene ID" value="Pp3c13_1440"/>
</dbReference>
<dbReference type="PRINTS" id="PR00344">
    <property type="entry name" value="BCTRLSENSOR"/>
</dbReference>
<evidence type="ECO:0000256" key="5">
    <source>
        <dbReference type="ARBA" id="ARBA00022679"/>
    </source>
</evidence>
<feature type="disulfide bond" description="Interchain" evidence="22">
    <location>
        <position position="6"/>
    </location>
</feature>
<dbReference type="PROSITE" id="PS50109">
    <property type="entry name" value="HIS_KIN"/>
    <property type="match status" value="1"/>
</dbReference>
<keyword evidence="7 19" id="KW-0479">Metal-binding</keyword>
<feature type="binding site" evidence="20">
    <location>
        <position position="533"/>
    </location>
    <ligand>
        <name>ADP</name>
        <dbReference type="ChEBI" id="CHEBI:456216"/>
    </ligand>
</feature>
<evidence type="ECO:0000256" key="20">
    <source>
        <dbReference type="PIRSR" id="PIRSR026389-1"/>
    </source>
</evidence>
<evidence type="ECO:0000256" key="23">
    <source>
        <dbReference type="PIRSR" id="PIRSR026389-4"/>
    </source>
</evidence>
<dbReference type="InterPro" id="IPR011006">
    <property type="entry name" value="CheY-like_superfamily"/>
</dbReference>
<feature type="binding site" evidence="21">
    <location>
        <position position="65"/>
    </location>
    <ligand>
        <name>Cu cation</name>
        <dbReference type="ChEBI" id="CHEBI:23378"/>
    </ligand>
</feature>
<dbReference type="STRING" id="3218.A9CPF5"/>
<dbReference type="GO" id="GO:0010105">
    <property type="term" value="P:negative regulation of ethylene-activated signaling pathway"/>
    <property type="evidence" value="ECO:0007669"/>
    <property type="project" value="UniProtKB-ARBA"/>
</dbReference>
<keyword evidence="32" id="KW-1185">Reference proteome</keyword>
<keyword evidence="16 19" id="KW-0472">Membrane</keyword>
<keyword evidence="18 19" id="KW-0675">Receptor</keyword>
<keyword evidence="10 19" id="KW-0418">Kinase</keyword>
<evidence type="ECO:0000256" key="12">
    <source>
        <dbReference type="ARBA" id="ARBA00022840"/>
    </source>
</evidence>
<comment type="function">
    <text evidence="19">May act early in the ethylene signal transduction pathway, possibly as an ethylene receptor, or as a regulator of the pathway.</text>
</comment>
<evidence type="ECO:0000256" key="21">
    <source>
        <dbReference type="PIRSR" id="PIRSR026389-2"/>
    </source>
</evidence>
<reference evidence="31" key="4">
    <citation type="submission" date="2020-12" db="UniProtKB">
        <authorList>
            <consortium name="EnsemblPlants"/>
        </authorList>
    </citation>
    <scope>IDENTIFICATION</scope>
</reference>
<dbReference type="GO" id="GO:0046872">
    <property type="term" value="F:metal ion binding"/>
    <property type="evidence" value="ECO:0007669"/>
    <property type="project" value="UniProtKB-UniRule"/>
</dbReference>
<dbReference type="FunFam" id="1.10.287.130:FF:000004">
    <property type="entry name" value="Ethylene receptor 1"/>
    <property type="match status" value="1"/>
</dbReference>
<dbReference type="CDD" id="cd00082">
    <property type="entry name" value="HisKA"/>
    <property type="match status" value="1"/>
</dbReference>
<dbReference type="CDD" id="cd19933">
    <property type="entry name" value="REC_ETR-like"/>
    <property type="match status" value="1"/>
</dbReference>
<evidence type="ECO:0000256" key="18">
    <source>
        <dbReference type="ARBA" id="ARBA00023170"/>
    </source>
</evidence>
<evidence type="ECO:0000256" key="15">
    <source>
        <dbReference type="ARBA" id="ARBA00023012"/>
    </source>
</evidence>
<dbReference type="Gramene" id="Pp3c13_1440V3.4">
    <property type="protein sequence ID" value="Pp3c13_1440V3.4"/>
    <property type="gene ID" value="Pp3c13_1440"/>
</dbReference>
<keyword evidence="13 26" id="KW-1133">Transmembrane helix</keyword>
<dbReference type="InterPro" id="IPR004358">
    <property type="entry name" value="Sig_transdc_His_kin-like_C"/>
</dbReference>
<dbReference type="AlphaFoldDB" id="A9CPF5"/>
<dbReference type="SUPFAM" id="SSF47384">
    <property type="entry name" value="Homodimeric domain of signal transducing histidine kinase"/>
    <property type="match status" value="1"/>
</dbReference>
<dbReference type="EMBL" id="ABEU02000013">
    <property type="protein sequence ID" value="PNR42008.1"/>
    <property type="molecule type" value="Genomic_DNA"/>
</dbReference>
<evidence type="ECO:0000256" key="14">
    <source>
        <dbReference type="ARBA" id="ARBA00023008"/>
    </source>
</evidence>
<feature type="transmembrane region" description="Helical" evidence="26">
    <location>
        <begin position="83"/>
        <end position="109"/>
    </location>
</feature>
<dbReference type="GO" id="GO:0051740">
    <property type="term" value="F:ethylene binding"/>
    <property type="evidence" value="ECO:0000318"/>
    <property type="project" value="GO_Central"/>
</dbReference>
<dbReference type="PANTHER" id="PTHR24423:SF625">
    <property type="entry name" value="ETHYLENE RESPONSE SENSOR 1"/>
    <property type="match status" value="1"/>
</dbReference>
<proteinExistence type="evidence at transcript level"/>
<name>A9CPF5_PHYPA</name>
<feature type="region of interest" description="Disordered" evidence="25">
    <location>
        <begin position="493"/>
        <end position="513"/>
    </location>
</feature>
<dbReference type="InterPro" id="IPR036097">
    <property type="entry name" value="HisK_dim/P_sf"/>
</dbReference>
<evidence type="ECO:0000313" key="29">
    <source>
        <dbReference type="EMBL" id="BAF95743.1"/>
    </source>
</evidence>
<dbReference type="InterPro" id="IPR003661">
    <property type="entry name" value="HisK_dim/P_dom"/>
</dbReference>
<evidence type="ECO:0000259" key="27">
    <source>
        <dbReference type="PROSITE" id="PS50109"/>
    </source>
</evidence>
<reference evidence="29" key="1">
    <citation type="submission" date="2007-03" db="EMBL/GenBank/DDBJ databases">
        <title>Gene evolution of ethylene receptor in plants.</title>
        <authorList>
            <person name="Shoji T."/>
            <person name="Nakayama T."/>
            <person name="Nishiyama T."/>
            <person name="Hiwatashi Y."/>
            <person name="Tanahashi T."/>
            <person name="Hasebe M."/>
            <person name="Ishida K."/>
            <person name="Ezura H."/>
        </authorList>
    </citation>
    <scope>NUCLEOTIDE SEQUENCE</scope>
</reference>
<accession>A9T757</accession>
<dbReference type="eggNOG" id="KOG0519">
    <property type="taxonomic scope" value="Eukaryota"/>
</dbReference>
<keyword evidence="15 19" id="KW-0902">Two-component regulatory system</keyword>
<dbReference type="SUPFAM" id="SSF52172">
    <property type="entry name" value="CheY-like"/>
    <property type="match status" value="1"/>
</dbReference>
<dbReference type="EnsemblPlants" id="Pp3c13_1440V3.2">
    <property type="protein sequence ID" value="Pp3c13_1440V3.2"/>
    <property type="gene ID" value="Pp3c13_1440"/>
</dbReference>
<evidence type="ECO:0000259" key="28">
    <source>
        <dbReference type="PROSITE" id="PS50110"/>
    </source>
</evidence>
<feature type="binding site" evidence="21">
    <location>
        <position position="69"/>
    </location>
    <ligand>
        <name>Cu cation</name>
        <dbReference type="ChEBI" id="CHEBI:23378"/>
    </ligand>
</feature>
<feature type="cross-link" description="Glycyl lysine isopeptide (Lys-Gly) (interchain with G-Cter in ubiquitin)" evidence="23">
    <location>
        <position position="735"/>
    </location>
</feature>
<evidence type="ECO:0000256" key="4">
    <source>
        <dbReference type="ARBA" id="ARBA00022553"/>
    </source>
</evidence>
<feature type="modified residue" description="4-aspartylphosphate" evidence="24">
    <location>
        <position position="682"/>
    </location>
</feature>
<dbReference type="FunFam" id="3.30.565.10:FF:000030">
    <property type="entry name" value="Ethylene receptor 1"/>
    <property type="match status" value="1"/>
</dbReference>
<dbReference type="Pfam" id="PF00512">
    <property type="entry name" value="HisKA"/>
    <property type="match status" value="1"/>
</dbReference>
<dbReference type="GO" id="GO:0038199">
    <property type="term" value="F:ethylene receptor activity"/>
    <property type="evidence" value="ECO:0000318"/>
    <property type="project" value="GO_Central"/>
</dbReference>
<dbReference type="GO" id="GO:0005789">
    <property type="term" value="C:endoplasmic reticulum membrane"/>
    <property type="evidence" value="ECO:0007669"/>
    <property type="project" value="UniProtKB-SubCell"/>
</dbReference>
<evidence type="ECO:0000256" key="24">
    <source>
        <dbReference type="PROSITE-ProRule" id="PRU00169"/>
    </source>
</evidence>
<sequence>MDTCHCVEPQWPADDLLMRYQYVSDFFIALAYFSIPLELIYFVKKSSIFPYRWVLVQFGAFIVLCGSTHLINLWTFSPHTRTVAVVLTVAKIFTAVVSCATALMLIHIIPDLLSAKTRELFLKNKAAELDREMGLIRTREETGRHVRMLTHEIRSTLDRQTILKTTLAELGKALDLEECTLWMPTRLGQDLLLTHSLRQLEQTHITVPIHHPVVKQVFSNHRAIMITPNSPVCLIRSRQGKYSMGDCVAVRVPLLPLNNFHTDWPESHSKRAYALMVLMLPCDSARRWHVHQLQLVETVADQVAVALSHAAILEESMRARSLLVEQNVALDLARREAETAIRARNDFLAVMNHEMRTPMHAIIALSSLLQETRLTPEQRSMVDTILKSSNLLATLINDVLDLSRLEDGSLELETRVFNLPIVFKEVMKLVAPITSVKKLKSELTLDGDLPEFVVGDEKRLMQTVLNVVGNAVKFTKEGSVTIHVILDRDRTDYQRSEPHSLREPLSQVESRSQRDHHLSLGEQHCYIRVEVVDTGVGLNPLDIPNLFNKFLQADSSPTRNYGGTGLGLAICRRFVSLMGGDIWVESEGIGKGTTVNFSVRLSLPEKPNEQDRQITPSPASVHLRTDFSGVKVLVTDDNGVNRMVTRGLLTRLGCEVTVVSSGSECLQVISQPGQNFQVLLLDVCMPEMDGYEVAIRIQQKFARHERPLMVALTANTDKQTRGKCLDLGMDGVIMKPISLEKMRMNLTELLERGSLTPETRRKA</sequence>
<evidence type="ECO:0000256" key="26">
    <source>
        <dbReference type="SAM" id="Phobius"/>
    </source>
</evidence>
<evidence type="ECO:0000256" key="11">
    <source>
        <dbReference type="ARBA" id="ARBA00022824"/>
    </source>
</evidence>
<evidence type="ECO:0000256" key="3">
    <source>
        <dbReference type="ARBA" id="ARBA00009842"/>
    </source>
</evidence>
<dbReference type="Gramene" id="Pp3c13_1440V3.3">
    <property type="protein sequence ID" value="Pp3c13_1440V3.3"/>
    <property type="gene ID" value="Pp3c13_1440"/>
</dbReference>
<evidence type="ECO:0000256" key="13">
    <source>
        <dbReference type="ARBA" id="ARBA00022989"/>
    </source>
</evidence>
<dbReference type="Proteomes" id="UP000006727">
    <property type="component" value="Chromosome 13"/>
</dbReference>
<accession>A9CPF5</accession>
<reference evidence="30 32" key="2">
    <citation type="journal article" date="2008" name="Science">
        <title>The Physcomitrella genome reveals evolutionary insights into the conquest of land by plants.</title>
        <authorList>
            <person name="Rensing S."/>
            <person name="Lang D."/>
            <person name="Zimmer A."/>
            <person name="Terry A."/>
            <person name="Salamov A."/>
            <person name="Shapiro H."/>
            <person name="Nishiyama T."/>
            <person name="Perroud P.-F."/>
            <person name="Lindquist E."/>
            <person name="Kamisugi Y."/>
            <person name="Tanahashi T."/>
            <person name="Sakakibara K."/>
            <person name="Fujita T."/>
            <person name="Oishi K."/>
            <person name="Shin-I T."/>
            <person name="Kuroki Y."/>
            <person name="Toyoda A."/>
            <person name="Suzuki Y."/>
            <person name="Hashimoto A."/>
            <person name="Yamaguchi K."/>
            <person name="Sugano A."/>
            <person name="Kohara Y."/>
            <person name="Fujiyama A."/>
            <person name="Anterola A."/>
            <person name="Aoki S."/>
            <person name="Ashton N."/>
            <person name="Barbazuk W.B."/>
            <person name="Barker E."/>
            <person name="Bennetzen J."/>
            <person name="Bezanilla M."/>
            <person name="Blankenship R."/>
            <person name="Cho S.H."/>
            <person name="Dutcher S."/>
            <person name="Estelle M."/>
            <person name="Fawcett J.A."/>
            <person name="Gundlach H."/>
            <person name="Hanada K."/>
            <person name="Heyl A."/>
            <person name="Hicks K.A."/>
            <person name="Hugh J."/>
            <person name="Lohr M."/>
            <person name="Mayer K."/>
            <person name="Melkozernov A."/>
            <person name="Murata T."/>
            <person name="Nelson D."/>
            <person name="Pils B."/>
            <person name="Prigge M."/>
            <person name="Reiss B."/>
            <person name="Renner T."/>
            <person name="Rombauts S."/>
            <person name="Rushton P."/>
            <person name="Sanderfoot A."/>
            <person name="Schween G."/>
            <person name="Shiu S.-H."/>
            <person name="Stueber K."/>
            <person name="Theodoulou F.L."/>
            <person name="Tu H."/>
            <person name="Van de Peer Y."/>
            <person name="Verrier P.J."/>
            <person name="Waters E."/>
            <person name="Wood A."/>
            <person name="Yang L."/>
            <person name="Cove D."/>
            <person name="Cuming A."/>
            <person name="Hasebe M."/>
            <person name="Lucas S."/>
            <person name="Mishler D.B."/>
            <person name="Reski R."/>
            <person name="Grigoriev I."/>
            <person name="Quatrano R.S."/>
            <person name="Boore J.L."/>
        </authorList>
    </citation>
    <scope>NUCLEOTIDE SEQUENCE [LARGE SCALE GENOMIC DNA]</scope>
    <source>
        <strain evidence="31 32">cv. Gransden 2004</strain>
    </source>
</reference>
<dbReference type="PIRSF" id="PIRSF026389">
    <property type="entry name" value="Ethyln_sen_HK"/>
    <property type="match status" value="1"/>
</dbReference>
<comment type="cofactor">
    <cofactor evidence="21">
        <name>Cu cation</name>
        <dbReference type="ChEBI" id="CHEBI:23378"/>
    </cofactor>
    <text evidence="21">Binds 1 copper ion per dimer.</text>
</comment>
<dbReference type="InterPro" id="IPR003018">
    <property type="entry name" value="GAF"/>
</dbReference>
<dbReference type="SMART" id="SM00388">
    <property type="entry name" value="HisKA"/>
    <property type="match status" value="1"/>
</dbReference>
<evidence type="ECO:0000256" key="16">
    <source>
        <dbReference type="ARBA" id="ARBA00023136"/>
    </source>
</evidence>
<dbReference type="Pfam" id="PF02518">
    <property type="entry name" value="HATPase_c"/>
    <property type="match status" value="1"/>
</dbReference>
<dbReference type="Pfam" id="PF01590">
    <property type="entry name" value="GAF"/>
    <property type="match status" value="1"/>
</dbReference>
<evidence type="ECO:0000256" key="8">
    <source>
        <dbReference type="ARBA" id="ARBA00022741"/>
    </source>
</evidence>
<feature type="transmembrane region" description="Helical" evidence="26">
    <location>
        <begin position="53"/>
        <end position="71"/>
    </location>
</feature>
<dbReference type="EMBL" id="AB298447">
    <property type="protein sequence ID" value="BAF95743.1"/>
    <property type="molecule type" value="mRNA"/>
</dbReference>
<dbReference type="Gramene" id="Pp3c13_1440V3.5">
    <property type="protein sequence ID" value="Pp3c13_1440V3.5"/>
    <property type="gene ID" value="Pp3c13_1440"/>
</dbReference>
<dbReference type="SUPFAM" id="SSF55781">
    <property type="entry name" value="GAF domain-like"/>
    <property type="match status" value="1"/>
</dbReference>
<evidence type="ECO:0000256" key="10">
    <source>
        <dbReference type="ARBA" id="ARBA00022777"/>
    </source>
</evidence>
<dbReference type="SMART" id="SM00065">
    <property type="entry name" value="GAF"/>
    <property type="match status" value="1"/>
</dbReference>
<keyword evidence="4 24" id="KW-0597">Phosphoprotein</keyword>
<reference evidence="30 32" key="3">
    <citation type="journal article" date="2018" name="Plant J.">
        <title>The Physcomitrella patens chromosome-scale assembly reveals moss genome structure and evolution.</title>
        <authorList>
            <person name="Lang D."/>
            <person name="Ullrich K.K."/>
            <person name="Murat F."/>
            <person name="Fuchs J."/>
            <person name="Jenkins J."/>
            <person name="Haas F.B."/>
            <person name="Piednoel M."/>
            <person name="Gundlach H."/>
            <person name="Van Bel M."/>
            <person name="Meyberg R."/>
            <person name="Vives C."/>
            <person name="Morata J."/>
            <person name="Symeonidi A."/>
            <person name="Hiss M."/>
            <person name="Muchero W."/>
            <person name="Kamisugi Y."/>
            <person name="Saleh O."/>
            <person name="Blanc G."/>
            <person name="Decker E.L."/>
            <person name="van Gessel N."/>
            <person name="Grimwood J."/>
            <person name="Hayes R.D."/>
            <person name="Graham S.W."/>
            <person name="Gunter L.E."/>
            <person name="McDaniel S.F."/>
            <person name="Hoernstein S.N.W."/>
            <person name="Larsson A."/>
            <person name="Li F.W."/>
            <person name="Perroud P.F."/>
            <person name="Phillips J."/>
            <person name="Ranjan P."/>
            <person name="Rokshar D.S."/>
            <person name="Rothfels C.J."/>
            <person name="Schneider L."/>
            <person name="Shu S."/>
            <person name="Stevenson D.W."/>
            <person name="Thummler F."/>
            <person name="Tillich M."/>
            <person name="Villarreal Aguilar J.C."/>
            <person name="Widiez T."/>
            <person name="Wong G.K."/>
            <person name="Wymore A."/>
            <person name="Zhang Y."/>
            <person name="Zimmer A.D."/>
            <person name="Quatrano R.S."/>
            <person name="Mayer K.F.X."/>
            <person name="Goodstein D."/>
            <person name="Casacuberta J.M."/>
            <person name="Vandepoele K."/>
            <person name="Reski R."/>
            <person name="Cuming A.C."/>
            <person name="Tuskan G.A."/>
            <person name="Maumus F."/>
            <person name="Salse J."/>
            <person name="Schmutz J."/>
            <person name="Rensing S.A."/>
        </authorList>
    </citation>
    <scope>NUCLEOTIDE SEQUENCE [LARGE SCALE GENOMIC DNA]</scope>
    <source>
        <strain evidence="31 32">cv. Gransden 2004</strain>
    </source>
</reference>
<accession>E1C9Q8</accession>
<dbReference type="InterPro" id="IPR014525">
    <property type="entry name" value="ETR"/>
</dbReference>
<evidence type="ECO:0000256" key="6">
    <source>
        <dbReference type="ARBA" id="ARBA00022692"/>
    </source>
</evidence>
<dbReference type="OrthoDB" id="60033at2759"/>
<dbReference type="EnsemblPlants" id="Pp3c13_1440V3.3">
    <property type="protein sequence ID" value="Pp3c13_1440V3.3"/>
    <property type="gene ID" value="Pp3c13_1440"/>
</dbReference>
<dbReference type="SUPFAM" id="SSF55874">
    <property type="entry name" value="ATPase domain of HSP90 chaperone/DNA topoisomerase II/histidine kinase"/>
    <property type="match status" value="1"/>
</dbReference>
<dbReference type="SMART" id="SM00387">
    <property type="entry name" value="HATPase_c"/>
    <property type="match status" value="1"/>
</dbReference>
<dbReference type="Gramene" id="Pp3c13_1440V3.2">
    <property type="protein sequence ID" value="Pp3c13_1440V3.2"/>
    <property type="gene ID" value="Pp3c13_1440"/>
</dbReference>
<dbReference type="InterPro" id="IPR058544">
    <property type="entry name" value="ETR1_N"/>
</dbReference>
<feature type="domain" description="Histidine kinase" evidence="27">
    <location>
        <begin position="350"/>
        <end position="603"/>
    </location>
</feature>
<dbReference type="Gene3D" id="1.10.287.130">
    <property type="match status" value="1"/>
</dbReference>
<evidence type="ECO:0000313" key="31">
    <source>
        <dbReference type="EnsemblPlants" id="Pp3c13_1440V3.1"/>
    </source>
</evidence>
<dbReference type="InterPro" id="IPR036890">
    <property type="entry name" value="HATPase_C_sf"/>
</dbReference>
<dbReference type="InterPro" id="IPR001789">
    <property type="entry name" value="Sig_transdc_resp-reg_receiver"/>
</dbReference>
<dbReference type="PANTHER" id="PTHR24423">
    <property type="entry name" value="TWO-COMPONENT SENSOR HISTIDINE KINASE"/>
    <property type="match status" value="1"/>
</dbReference>
<comment type="subcellular location">
    <subcellularLocation>
        <location evidence="2">Endoplasmic reticulum membrane</location>
        <topology evidence="2">Multi-pass membrane protein</topology>
    </subcellularLocation>
</comment>
<organism evidence="29">
    <name type="scientific">Physcomitrium patens</name>
    <name type="common">Spreading-leaved earth moss</name>
    <name type="synonym">Physcomitrella patens</name>
    <dbReference type="NCBI Taxonomy" id="3218"/>
    <lineage>
        <taxon>Eukaryota</taxon>
        <taxon>Viridiplantae</taxon>
        <taxon>Streptophyta</taxon>
        <taxon>Embryophyta</taxon>
        <taxon>Bryophyta</taxon>
        <taxon>Bryophytina</taxon>
        <taxon>Bryopsida</taxon>
        <taxon>Funariidae</taxon>
        <taxon>Funariales</taxon>
        <taxon>Funariaceae</taxon>
        <taxon>Physcomitrium</taxon>
    </lineage>
</organism>
<dbReference type="InterPro" id="IPR003594">
    <property type="entry name" value="HATPase_dom"/>
</dbReference>
<keyword evidence="6 26" id="KW-0812">Transmembrane</keyword>
<dbReference type="Pfam" id="PF25487">
    <property type="entry name" value="ETR1_N"/>
    <property type="match status" value="1"/>
</dbReference>
<dbReference type="FunFam" id="3.40.50.2300:FF:000192">
    <property type="entry name" value="Ethylene receptor"/>
    <property type="match status" value="1"/>
</dbReference>
<dbReference type="FunFam" id="3.30.450.40:FF:000026">
    <property type="entry name" value="Ethylene response sensor"/>
    <property type="match status" value="1"/>
</dbReference>
<keyword evidence="5 19" id="KW-0808">Transferase</keyword>
<dbReference type="GO" id="GO:0005783">
    <property type="term" value="C:endoplasmic reticulum"/>
    <property type="evidence" value="ECO:0000318"/>
    <property type="project" value="GO_Central"/>
</dbReference>
<dbReference type="Gene3D" id="3.30.450.40">
    <property type="match status" value="1"/>
</dbReference>
<dbReference type="PROSITE" id="PS50110">
    <property type="entry name" value="RESPONSE_REGULATORY"/>
    <property type="match status" value="1"/>
</dbReference>
<dbReference type="OMA" id="KKENCMR"/>